<dbReference type="GeneID" id="9531027"/>
<dbReference type="STRING" id="526221.C9S5B0"/>
<evidence type="ECO:0000313" key="3">
    <source>
        <dbReference type="Proteomes" id="UP000008698"/>
    </source>
</evidence>
<dbReference type="EMBL" id="DS985214">
    <property type="protein sequence ID" value="EEY15018.1"/>
    <property type="molecule type" value="Genomic_DNA"/>
</dbReference>
<dbReference type="Proteomes" id="UP000008698">
    <property type="component" value="Unassembled WGS sequence"/>
</dbReference>
<accession>C9S5B0</accession>
<proteinExistence type="predicted"/>
<reference evidence="3" key="1">
    <citation type="journal article" date="2011" name="PLoS Pathog.">
        <title>Comparative genomics yields insights into niche adaptation of plant vascular wilt pathogens.</title>
        <authorList>
            <person name="Klosterman S.J."/>
            <person name="Subbarao K.V."/>
            <person name="Kang S."/>
            <person name="Veronese P."/>
            <person name="Gold S.E."/>
            <person name="Thomma B.P.H.J."/>
            <person name="Chen Z."/>
            <person name="Henrissat B."/>
            <person name="Lee Y.-H."/>
            <person name="Park J."/>
            <person name="Garcia-Pedrajas M.D."/>
            <person name="Barbara D.J."/>
            <person name="Anchieta A."/>
            <person name="de Jonge R."/>
            <person name="Santhanam P."/>
            <person name="Maruthachalam K."/>
            <person name="Atallah Z."/>
            <person name="Amyotte S.G."/>
            <person name="Paz Z."/>
            <person name="Inderbitzin P."/>
            <person name="Hayes R.J."/>
            <person name="Heiman D.I."/>
            <person name="Young S."/>
            <person name="Zeng Q."/>
            <person name="Engels R."/>
            <person name="Galagan J."/>
            <person name="Cuomo C.A."/>
            <person name="Dobinson K.F."/>
            <person name="Ma L.-J."/>
        </authorList>
    </citation>
    <scope>NUCLEOTIDE SEQUENCE [LARGE SCALE GENOMIC DNA]</scope>
    <source>
        <strain evidence="3">VaMs.102 / ATCC MYA-4576 / FGSC 10136</strain>
    </source>
</reference>
<dbReference type="RefSeq" id="XP_003009444.1">
    <property type="nucleotide sequence ID" value="XM_003009398.1"/>
</dbReference>
<dbReference type="OrthoDB" id="3356781at2759"/>
<name>C9S5B0_VERA1</name>
<evidence type="ECO:0000256" key="1">
    <source>
        <dbReference type="SAM" id="MobiDB-lite"/>
    </source>
</evidence>
<dbReference type="HOGENOM" id="CLU_1416158_0_0_1"/>
<feature type="region of interest" description="Disordered" evidence="1">
    <location>
        <begin position="103"/>
        <end position="192"/>
    </location>
</feature>
<gene>
    <name evidence="2" type="ORF">VDBG_01127</name>
</gene>
<dbReference type="AlphaFoldDB" id="C9S5B0"/>
<dbReference type="KEGG" id="val:VDBG_01127"/>
<keyword evidence="3" id="KW-1185">Reference proteome</keyword>
<feature type="compositionally biased region" description="Basic and acidic residues" evidence="1">
    <location>
        <begin position="103"/>
        <end position="113"/>
    </location>
</feature>
<organism evidence="3">
    <name type="scientific">Verticillium alfalfae (strain VaMs.102 / ATCC MYA-4576 / FGSC 10136)</name>
    <name type="common">Verticillium wilt of alfalfa</name>
    <name type="synonym">Verticillium albo-atrum</name>
    <dbReference type="NCBI Taxonomy" id="526221"/>
    <lineage>
        <taxon>Eukaryota</taxon>
        <taxon>Fungi</taxon>
        <taxon>Dikarya</taxon>
        <taxon>Ascomycota</taxon>
        <taxon>Pezizomycotina</taxon>
        <taxon>Sordariomycetes</taxon>
        <taxon>Hypocreomycetidae</taxon>
        <taxon>Glomerellales</taxon>
        <taxon>Plectosphaerellaceae</taxon>
        <taxon>Verticillium</taxon>
    </lineage>
</organism>
<evidence type="ECO:0000313" key="2">
    <source>
        <dbReference type="EMBL" id="EEY15018.1"/>
    </source>
</evidence>
<protein>
    <submittedName>
        <fullName evidence="2">Predicted protein</fullName>
    </submittedName>
</protein>
<sequence length="192" mass="21125">MKAQAWLDLSAYQFRRSSKLSLPHRADARCMDQQSPGHFHCYLLNPGDMFQVDVERVLYATGKPKNPQEIARLDKLLREREEREAAAEAKDAALRAAKRQELADKLKAGDRGGGEGPSAEALRAGPQAIRLSRQSRKPSVEAAATDADAAGMLGEDGEPMTEGRAAPLQHKRQLKKLIQDAKNAASRTARTR</sequence>